<evidence type="ECO:0000313" key="2">
    <source>
        <dbReference type="Proteomes" id="UP001060085"/>
    </source>
</evidence>
<proteinExistence type="predicted"/>
<evidence type="ECO:0000313" key="1">
    <source>
        <dbReference type="EMBL" id="KAI5676887.1"/>
    </source>
</evidence>
<name>A0ACC0BWB5_CATRO</name>
<dbReference type="Proteomes" id="UP001060085">
    <property type="component" value="Linkage Group LG02"/>
</dbReference>
<keyword evidence="2" id="KW-1185">Reference proteome</keyword>
<gene>
    <name evidence="1" type="ORF">M9H77_07837</name>
</gene>
<accession>A0ACC0BWB5</accession>
<dbReference type="EMBL" id="CM044702">
    <property type="protein sequence ID" value="KAI5676887.1"/>
    <property type="molecule type" value="Genomic_DNA"/>
</dbReference>
<reference evidence="2" key="1">
    <citation type="journal article" date="2023" name="Nat. Plants">
        <title>Single-cell RNA sequencing provides a high-resolution roadmap for understanding the multicellular compartmentation of specialized metabolism.</title>
        <authorList>
            <person name="Sun S."/>
            <person name="Shen X."/>
            <person name="Li Y."/>
            <person name="Li Y."/>
            <person name="Wang S."/>
            <person name="Li R."/>
            <person name="Zhang H."/>
            <person name="Shen G."/>
            <person name="Guo B."/>
            <person name="Wei J."/>
            <person name="Xu J."/>
            <person name="St-Pierre B."/>
            <person name="Chen S."/>
            <person name="Sun C."/>
        </authorList>
    </citation>
    <scope>NUCLEOTIDE SEQUENCE [LARGE SCALE GENOMIC DNA]</scope>
</reference>
<organism evidence="1 2">
    <name type="scientific">Catharanthus roseus</name>
    <name type="common">Madagascar periwinkle</name>
    <name type="synonym">Vinca rosea</name>
    <dbReference type="NCBI Taxonomy" id="4058"/>
    <lineage>
        <taxon>Eukaryota</taxon>
        <taxon>Viridiplantae</taxon>
        <taxon>Streptophyta</taxon>
        <taxon>Embryophyta</taxon>
        <taxon>Tracheophyta</taxon>
        <taxon>Spermatophyta</taxon>
        <taxon>Magnoliopsida</taxon>
        <taxon>eudicotyledons</taxon>
        <taxon>Gunneridae</taxon>
        <taxon>Pentapetalae</taxon>
        <taxon>asterids</taxon>
        <taxon>lamiids</taxon>
        <taxon>Gentianales</taxon>
        <taxon>Apocynaceae</taxon>
        <taxon>Rauvolfioideae</taxon>
        <taxon>Vinceae</taxon>
        <taxon>Catharanthinae</taxon>
        <taxon>Catharanthus</taxon>
    </lineage>
</organism>
<comment type="caution">
    <text evidence="1">The sequence shown here is derived from an EMBL/GenBank/DDBJ whole genome shotgun (WGS) entry which is preliminary data.</text>
</comment>
<sequence length="220" mass="24539">MRPKVLFFDNAIVAFEAFHSINNSSSKREPHMALKLYTSILIGWKGDLLRGKRGREWMINIGRSAGKRGGSLPAEESGLLGFVDMESFNLALLWICNQSTTRWAIFALLRLAIVPSMSREVSLLLISICCMACDGVLEMDVLLGSGWISGALSLAVLSCHLWQHFNLFEGEVILKVPLCDGWPRDEQALTYNRSRQFTVRSAYKLVLQAKTSTKDGDALL</sequence>
<protein>
    <submittedName>
        <fullName evidence="1">Uncharacterized protein</fullName>
    </submittedName>
</protein>